<protein>
    <submittedName>
        <fullName evidence="4">2-methylcitrate dehydratase</fullName>
    </submittedName>
</protein>
<dbReference type="InterPro" id="IPR036148">
    <property type="entry name" value="MmgE/PrpD_sf"/>
</dbReference>
<comment type="caution">
    <text evidence="4">The sequence shown here is derived from an EMBL/GenBank/DDBJ whole genome shotgun (WGS) entry which is preliminary data.</text>
</comment>
<keyword evidence="5" id="KW-1185">Reference proteome</keyword>
<dbReference type="SUPFAM" id="SSF103378">
    <property type="entry name" value="2-methylcitrate dehydratase PrpD"/>
    <property type="match status" value="1"/>
</dbReference>
<dbReference type="InterPro" id="IPR045336">
    <property type="entry name" value="MmgE_PrpD_N"/>
</dbReference>
<dbReference type="InterPro" id="IPR005656">
    <property type="entry name" value="MmgE_PrpD"/>
</dbReference>
<evidence type="ECO:0000259" key="2">
    <source>
        <dbReference type="Pfam" id="PF03972"/>
    </source>
</evidence>
<dbReference type="EMBL" id="NHON01000042">
    <property type="protein sequence ID" value="OWJ65160.1"/>
    <property type="molecule type" value="Genomic_DNA"/>
</dbReference>
<dbReference type="AlphaFoldDB" id="A0A211ZIT3"/>
<proteinExistence type="inferred from homology"/>
<dbReference type="Pfam" id="PF19305">
    <property type="entry name" value="MmgE_PrpD_C"/>
    <property type="match status" value="1"/>
</dbReference>
<name>A0A211ZIT3_9PROT</name>
<reference evidence="5" key="1">
    <citation type="submission" date="2017-05" db="EMBL/GenBank/DDBJ databases">
        <authorList>
            <person name="Macchi M."/>
            <person name="Festa S."/>
            <person name="Coppotelli B.M."/>
            <person name="Morelli I.S."/>
        </authorList>
    </citation>
    <scope>NUCLEOTIDE SEQUENCE [LARGE SCALE GENOMIC DNA]</scope>
    <source>
        <strain evidence="5">I</strain>
    </source>
</reference>
<evidence type="ECO:0000256" key="1">
    <source>
        <dbReference type="ARBA" id="ARBA00006174"/>
    </source>
</evidence>
<dbReference type="InterPro" id="IPR045337">
    <property type="entry name" value="MmgE_PrpD_C"/>
</dbReference>
<dbReference type="Proteomes" id="UP000196655">
    <property type="component" value="Unassembled WGS sequence"/>
</dbReference>
<feature type="domain" description="MmgE/PrpD N-terminal" evidence="2">
    <location>
        <begin position="15"/>
        <end position="255"/>
    </location>
</feature>
<accession>A0A211ZIT3</accession>
<dbReference type="InterPro" id="IPR042183">
    <property type="entry name" value="MmgE/PrpD_sf_1"/>
</dbReference>
<dbReference type="Pfam" id="PF03972">
    <property type="entry name" value="MmgE_PrpD_N"/>
    <property type="match status" value="1"/>
</dbReference>
<dbReference type="Gene3D" id="3.30.1330.120">
    <property type="entry name" value="2-methylcitrate dehydratase PrpD"/>
    <property type="match status" value="1"/>
</dbReference>
<evidence type="ECO:0000313" key="4">
    <source>
        <dbReference type="EMBL" id="OWJ65160.1"/>
    </source>
</evidence>
<dbReference type="PANTHER" id="PTHR16943">
    <property type="entry name" value="2-METHYLCITRATE DEHYDRATASE-RELATED"/>
    <property type="match status" value="1"/>
</dbReference>
<evidence type="ECO:0000259" key="3">
    <source>
        <dbReference type="Pfam" id="PF19305"/>
    </source>
</evidence>
<dbReference type="OrthoDB" id="5415580at2"/>
<dbReference type="Gene3D" id="1.10.4100.10">
    <property type="entry name" value="2-methylcitrate dehydratase PrpD"/>
    <property type="match status" value="1"/>
</dbReference>
<sequence>MTANTLPAAGHAVAEQLGRWIAGTEARALPDEAVATARRLLLDVAGLCVAGRREDYIAATLQAADGTGGCTALGHARPLTAFDAALVNGTAAHGEDYDDTFEGGPVHSGAVIVPAVLAACERERLGGEALLRGIAVGAELMCRMALVAPKAIHTAGFHPTAVLGALAAAGGVAASLELPADQAASALGIAGSMAAGIIEYLAEGTSTKRMHAGWAAQSGLRAALMARGSFAGPRTVLEGVHGFYKAFAPSRQPDFAPLLDGLGRDWVMAGIAFKPYACGTMTQPFIDCAIRLARQGVRAEEIVAITCNVGEGTVHRLWEDLAVKHRPPTPYAAKFSTPFCMAVGFFDGRAGFGQFTEARIRDPQVLALAAKIRYRIDPADEYPKNFTGQLAATLADGRVVEIRQPHLRGGAREPLSDAELEAKALDNLRYGGWDDDRAEAARGWCRDAFGAADLSALAGFRG</sequence>
<dbReference type="GO" id="GO:0016829">
    <property type="term" value="F:lyase activity"/>
    <property type="evidence" value="ECO:0007669"/>
    <property type="project" value="InterPro"/>
</dbReference>
<comment type="similarity">
    <text evidence="1">Belongs to the PrpD family.</text>
</comment>
<organism evidence="4 5">
    <name type="scientific">Inquilinus limosus</name>
    <dbReference type="NCBI Taxonomy" id="171674"/>
    <lineage>
        <taxon>Bacteria</taxon>
        <taxon>Pseudomonadati</taxon>
        <taxon>Pseudomonadota</taxon>
        <taxon>Alphaproteobacteria</taxon>
        <taxon>Rhodospirillales</taxon>
        <taxon>Rhodospirillaceae</taxon>
        <taxon>Inquilinus</taxon>
    </lineage>
</organism>
<evidence type="ECO:0000313" key="5">
    <source>
        <dbReference type="Proteomes" id="UP000196655"/>
    </source>
</evidence>
<dbReference type="InterPro" id="IPR042188">
    <property type="entry name" value="MmgE/PrpD_sf_2"/>
</dbReference>
<dbReference type="RefSeq" id="WP_088152964.1">
    <property type="nucleotide sequence ID" value="NZ_NHON01000042.1"/>
</dbReference>
<dbReference type="PANTHER" id="PTHR16943:SF8">
    <property type="entry name" value="2-METHYLCITRATE DEHYDRATASE"/>
    <property type="match status" value="1"/>
</dbReference>
<feature type="domain" description="MmgE/PrpD C-terminal" evidence="3">
    <location>
        <begin position="276"/>
        <end position="431"/>
    </location>
</feature>
<gene>
    <name evidence="4" type="ORF">BWR60_20975</name>
</gene>